<name>A0AA90ER13_9BACI</name>
<dbReference type="Pfam" id="PF00583">
    <property type="entry name" value="Acetyltransf_1"/>
    <property type="match status" value="1"/>
</dbReference>
<accession>A0AA90ER13</accession>
<proteinExistence type="predicted"/>
<dbReference type="Proteomes" id="UP001066455">
    <property type="component" value="Unassembled WGS sequence"/>
</dbReference>
<evidence type="ECO:0000313" key="2">
    <source>
        <dbReference type="EMBL" id="MCY9279873.1"/>
    </source>
</evidence>
<dbReference type="CDD" id="cd04301">
    <property type="entry name" value="NAT_SF"/>
    <property type="match status" value="1"/>
</dbReference>
<dbReference type="Gene3D" id="3.40.630.30">
    <property type="match status" value="1"/>
</dbReference>
<feature type="domain" description="N-acetyltransferase" evidence="1">
    <location>
        <begin position="4"/>
        <end position="180"/>
    </location>
</feature>
<dbReference type="GO" id="GO:0016747">
    <property type="term" value="F:acyltransferase activity, transferring groups other than amino-acyl groups"/>
    <property type="evidence" value="ECO:0007669"/>
    <property type="project" value="InterPro"/>
</dbReference>
<evidence type="ECO:0000259" key="1">
    <source>
        <dbReference type="PROSITE" id="PS51186"/>
    </source>
</evidence>
<sequence>MNEIEIRRPQIDDVEELNQFFRIVVEDTFAKEGIANLFDDKESEIESKRQYLKADLDSKGKSRHFFIASDQRLNKIIGTIEYGPASELIDICTDGALKDLYEVGTVFVHPDYQRRGIGTLLFNVMFLTFLNRGVTEFCLDSGYSGAQRIWKKKFGEPDYVLKDYWGKGYDHMIWRRRTKDMPIDTRTSVMPSVLP</sequence>
<dbReference type="InterPro" id="IPR000182">
    <property type="entry name" value="GNAT_dom"/>
</dbReference>
<reference evidence="2" key="1">
    <citation type="submission" date="2022-02" db="EMBL/GenBank/DDBJ databases">
        <title>Crop Bioprotection Bacillus Genome Sequencing.</title>
        <authorList>
            <person name="Dunlap C."/>
        </authorList>
    </citation>
    <scope>NUCLEOTIDE SEQUENCE</scope>
    <source>
        <strain evidence="2">T20C14</strain>
    </source>
</reference>
<dbReference type="RefSeq" id="WP_268305110.1">
    <property type="nucleotide sequence ID" value="NZ_JALAKS010000002.1"/>
</dbReference>
<gene>
    <name evidence="2" type="ORF">MOE73_07335</name>
</gene>
<comment type="caution">
    <text evidence="2">The sequence shown here is derived from an EMBL/GenBank/DDBJ whole genome shotgun (WGS) entry which is preliminary data.</text>
</comment>
<dbReference type="SUPFAM" id="SSF55729">
    <property type="entry name" value="Acyl-CoA N-acyltransferases (Nat)"/>
    <property type="match status" value="1"/>
</dbReference>
<dbReference type="EMBL" id="JALAXI010000007">
    <property type="protein sequence ID" value="MCY9279873.1"/>
    <property type="molecule type" value="Genomic_DNA"/>
</dbReference>
<evidence type="ECO:0000313" key="3">
    <source>
        <dbReference type="Proteomes" id="UP001066455"/>
    </source>
</evidence>
<dbReference type="PROSITE" id="PS51186">
    <property type="entry name" value="GNAT"/>
    <property type="match status" value="1"/>
</dbReference>
<protein>
    <submittedName>
        <fullName evidence="2">GNAT family N-acetyltransferase</fullName>
    </submittedName>
</protein>
<dbReference type="InterPro" id="IPR016181">
    <property type="entry name" value="Acyl_CoA_acyltransferase"/>
</dbReference>
<dbReference type="AlphaFoldDB" id="A0AA90ER13"/>
<organism evidence="2 3">
    <name type="scientific">Bacillus haynesii</name>
    <dbReference type="NCBI Taxonomy" id="1925021"/>
    <lineage>
        <taxon>Bacteria</taxon>
        <taxon>Bacillati</taxon>
        <taxon>Bacillota</taxon>
        <taxon>Bacilli</taxon>
        <taxon>Bacillales</taxon>
        <taxon>Bacillaceae</taxon>
        <taxon>Bacillus</taxon>
    </lineage>
</organism>